<evidence type="ECO:0000256" key="1">
    <source>
        <dbReference type="SAM" id="MobiDB-lite"/>
    </source>
</evidence>
<dbReference type="Proteomes" id="UP000237631">
    <property type="component" value="Unassembled WGS sequence"/>
</dbReference>
<keyword evidence="4" id="KW-1185">Reference proteome</keyword>
<feature type="compositionally biased region" description="Polar residues" evidence="1">
    <location>
        <begin position="123"/>
        <end position="133"/>
    </location>
</feature>
<accession>A0A2S6CG96</accession>
<name>A0A2S6CG96_9PEZI</name>
<comment type="caution">
    <text evidence="3">The sequence shown here is derived from an EMBL/GenBank/DDBJ whole genome shotgun (WGS) entry which is preliminary data.</text>
</comment>
<protein>
    <recommendedName>
        <fullName evidence="2">DUF6604 domain-containing protein</fullName>
    </recommendedName>
</protein>
<dbReference type="PANTHER" id="PTHR38795">
    <property type="entry name" value="DUF6604 DOMAIN-CONTAINING PROTEIN"/>
    <property type="match status" value="1"/>
</dbReference>
<gene>
    <name evidence="3" type="ORF">CBER1_08378</name>
</gene>
<feature type="domain" description="DUF6604" evidence="2">
    <location>
        <begin position="128"/>
        <end position="217"/>
    </location>
</feature>
<dbReference type="PANTHER" id="PTHR38795:SF1">
    <property type="entry name" value="DUF6604 DOMAIN-CONTAINING PROTEIN"/>
    <property type="match status" value="1"/>
</dbReference>
<dbReference type="OrthoDB" id="3650886at2759"/>
<reference evidence="4" key="1">
    <citation type="journal article" date="2017" name="bioRxiv">
        <title>Conservation of a gene cluster reveals novel cercosporin biosynthetic mechanisms and extends production to the genus Colletotrichum.</title>
        <authorList>
            <person name="de Jonge R."/>
            <person name="Ebert M.K."/>
            <person name="Huitt-Roehl C.R."/>
            <person name="Pal P."/>
            <person name="Suttle J.C."/>
            <person name="Spanner R.E."/>
            <person name="Neubauer J.D."/>
            <person name="Jurick W.M.II."/>
            <person name="Stott K.A."/>
            <person name="Secor G.A."/>
            <person name="Thomma B.P.H.J."/>
            <person name="Van de Peer Y."/>
            <person name="Townsend C.A."/>
            <person name="Bolton M.D."/>
        </authorList>
    </citation>
    <scope>NUCLEOTIDE SEQUENCE [LARGE SCALE GENOMIC DNA]</scope>
    <source>
        <strain evidence="4">CBS538.71</strain>
    </source>
</reference>
<feature type="region of interest" description="Disordered" evidence="1">
    <location>
        <begin position="122"/>
        <end position="158"/>
    </location>
</feature>
<evidence type="ECO:0000313" key="4">
    <source>
        <dbReference type="Proteomes" id="UP000237631"/>
    </source>
</evidence>
<proteinExistence type="predicted"/>
<dbReference type="InterPro" id="IPR046539">
    <property type="entry name" value="DUF6604"/>
</dbReference>
<organism evidence="3 4">
    <name type="scientific">Cercospora berteroae</name>
    <dbReference type="NCBI Taxonomy" id="357750"/>
    <lineage>
        <taxon>Eukaryota</taxon>
        <taxon>Fungi</taxon>
        <taxon>Dikarya</taxon>
        <taxon>Ascomycota</taxon>
        <taxon>Pezizomycotina</taxon>
        <taxon>Dothideomycetes</taxon>
        <taxon>Dothideomycetidae</taxon>
        <taxon>Mycosphaerellales</taxon>
        <taxon>Mycosphaerellaceae</taxon>
        <taxon>Cercospora</taxon>
    </lineage>
</organism>
<dbReference type="Pfam" id="PF20253">
    <property type="entry name" value="DUF6604"/>
    <property type="match status" value="2"/>
</dbReference>
<sequence length="1434" mass="159681">MKGSRGTKADAIPRVQRIPLPGCYEEYKKATDKVFEYLNQIAQKAVNIAQYMDKDGKLRREKVVEVARAAVAPFDRTVIDLHVEVIDARQASVCHFEALPGSSKASNEGHGHFLDELRKVHEPTTTSPSSAGRSKSKPQRKTTAQPKPTPVAEESEDDDSESSFAAWCLLRDFDDVHHFVMQAFEAYSKADNTVSFNTCCVLAELAYGLMRVANEKFAATFRELGDWNALVARFGLQVQAEGKITIVTPCSLADSQVEAVPSTTPSADIVRSLRAASATLLQRLHVQIVAGSKETSTKFRRFVLVQTEFDFGEVLLSQARMIQIVLEAQTEAGTTFHHSELLDGIIAYLSSGQLPLWLVIAMDLECRIYEVTGSDAPRASELYLDNVKRIEQQFQPAIEQARGQKDDVIEAMKREFSRRDEMERQFRISDDVTTARTRYGIPASAFEQLTCKPLFHVSGTPTSAMRKSFLTQLMDTKAVCERANDEACILSIAHLYTACRHYGLVKMAWPDMDLFLKYHAQQLNLSGDTSSDHYGLLKRFMEVLGVHRPTFRGRQSTKPPIRRQVARNCNPLQPMSILVESLYRRAANQEHGLEEDDLVTSVLTELTPADERYTADLTTRNKRKDLTLTQLLNTLLAELKDAEPMLNFDYLRLRAMCGSLGAELTDFINPHGSDEESTAHKLTYDAQKSAADAKAQDKQMLKFMLIGTAAKVLEEFIKKSGDVLSQETSSLAALEVKNRCQPFDPEQPRSFFEGYLRTKGKSLTKLPMTIVDSGAGQLTFLAKAEASEKDVSDLLKEGNDFWRLLARDRVVLVQHEEEKAVLSVQGLVSFASKMARTRRTPPRADRNAYKSATDRVVNFLVAAASRQGSVTAYLNHDGRPKVNRLPHLAAAVSEPVADSIFDDIRSAIDGREADLHYHITHEGSTLRDIADHQHMVSMLRQVRGILYAHRQPRAGRQSDKANTTQPQPEKSVSQQFSHLQVCEPSASPLGKAPSTGVSFSKGNRAAAFNLLQQFQEVENHVLGLWRSLPEGDGNLLTCGVVTNAAYFFMRDLERTFVTAHPLLHSWDRFAELLEVYVVHRGKMVFVRPLEAAVQHDGGPGKTGAVFETINEIRPAAASLLNDVHSKIKLAEQKKTNSSSPLVLDSCFDFGAVLRSQIQEIQTNARSGGRRGARWEGLSEFSPFNRGLLEFNKTSRLPIWLVYATAIEQSIYEIVGSEPGLASDIYLDAVAQMSDEFALDQRAATQAVGPLTQRMQSHFSCRDVMEQDFRSSTLEDQVSEPSRAIAHFMVMEAEEPLLNFDYLELIEKCWWIGMYIGLEWDDPWAENADMCVRLAYTSSNSLESARREGNPIQGTTLAHACEGIRSLIADSQSGIGDELTRASNVVPGKEACKRLRAYDPKHAGVAFEAYLKAKGKDFHGISAQIINSSAAGLTF</sequence>
<dbReference type="STRING" id="357750.A0A2S6CG96"/>
<dbReference type="EMBL" id="PNEN01000448">
    <property type="protein sequence ID" value="PPJ58760.1"/>
    <property type="molecule type" value="Genomic_DNA"/>
</dbReference>
<evidence type="ECO:0000313" key="3">
    <source>
        <dbReference type="EMBL" id="PPJ58760.1"/>
    </source>
</evidence>
<feature type="compositionally biased region" description="Polar residues" evidence="1">
    <location>
        <begin position="960"/>
        <end position="972"/>
    </location>
</feature>
<feature type="region of interest" description="Disordered" evidence="1">
    <location>
        <begin position="950"/>
        <end position="972"/>
    </location>
</feature>
<evidence type="ECO:0000259" key="2">
    <source>
        <dbReference type="Pfam" id="PF20253"/>
    </source>
</evidence>
<feature type="domain" description="DUF6604" evidence="2">
    <location>
        <begin position="848"/>
        <end position="1057"/>
    </location>
</feature>